<name>A0ABT7UTZ3_9FIRM</name>
<gene>
    <name evidence="1" type="ORF">QUW08_10810</name>
</gene>
<dbReference type="EMBL" id="JAUDCL010000019">
    <property type="protein sequence ID" value="MDM8201773.1"/>
    <property type="molecule type" value="Genomic_DNA"/>
</dbReference>
<evidence type="ECO:0008006" key="3">
    <source>
        <dbReference type="Google" id="ProtNLM"/>
    </source>
</evidence>
<dbReference type="Proteomes" id="UP001529380">
    <property type="component" value="Unassembled WGS sequence"/>
</dbReference>
<accession>A0ABT7UTZ3</accession>
<proteinExistence type="predicted"/>
<comment type="caution">
    <text evidence="1">The sequence shown here is derived from an EMBL/GenBank/DDBJ whole genome shotgun (WGS) entry which is preliminary data.</text>
</comment>
<protein>
    <recommendedName>
        <fullName evidence="3">SipW-cognate class signal peptide</fullName>
    </recommendedName>
</protein>
<keyword evidence="2" id="KW-1185">Reference proteome</keyword>
<evidence type="ECO:0000313" key="2">
    <source>
        <dbReference type="Proteomes" id="UP001529380"/>
    </source>
</evidence>
<evidence type="ECO:0000313" key="1">
    <source>
        <dbReference type="EMBL" id="MDM8201773.1"/>
    </source>
</evidence>
<reference evidence="1 2" key="1">
    <citation type="submission" date="2023-06" db="EMBL/GenBank/DDBJ databases">
        <title>Identification and characterization of horizontal gene transfer across gut microbiota members of farm animals based on homology search.</title>
        <authorList>
            <person name="Schwarzerova J."/>
            <person name="Nykrynova M."/>
            <person name="Jureckova K."/>
            <person name="Cejkova D."/>
            <person name="Rychlik I."/>
        </authorList>
    </citation>
    <scope>NUCLEOTIDE SEQUENCE [LARGE SCALE GENOMIC DNA]</scope>
    <source>
        <strain evidence="1 2">ET340</strain>
    </source>
</reference>
<organism evidence="1 2">
    <name type="scientific">Allofournierella massiliensis</name>
    <dbReference type="NCBI Taxonomy" id="1650663"/>
    <lineage>
        <taxon>Bacteria</taxon>
        <taxon>Bacillati</taxon>
        <taxon>Bacillota</taxon>
        <taxon>Clostridia</taxon>
        <taxon>Eubacteriales</taxon>
        <taxon>Oscillospiraceae</taxon>
        <taxon>Allofournierella</taxon>
    </lineage>
</organism>
<sequence>MKRKNMVAMVTSIALVGAVAVGGTLALLSQPSNTVTNIFTVGAGYDVDEIKLDEDTVHQEVSGANLGGYKGNGVPVEERVTGNTYSNLVAGTTLDKDPTFRIVDDGDETVSPKSWFVAQVTGLTANAGKLSVSGVELGNGWYEVAFAEGKYTYTSVTAGSQIKEDTWYIYDTAISAGGETDPLFTQLHVDAVTAGTNPANIVISGTAVEAVGDATFEASRDAVMAAVGLK</sequence>
<dbReference type="RefSeq" id="WP_289600244.1">
    <property type="nucleotide sequence ID" value="NZ_JAUDCL010000019.1"/>
</dbReference>